<dbReference type="Proteomes" id="UP000075304">
    <property type="component" value="Unassembled WGS sequence"/>
</dbReference>
<reference evidence="1 2" key="1">
    <citation type="submission" date="2016-01" db="EMBL/GenBank/DDBJ databases">
        <title>Genome Sequences of Twelve Sporeforming Bacillus Species Isolated from Foods.</title>
        <authorList>
            <person name="Berendsen E.M."/>
            <person name="Wells-Bennik M.H."/>
            <person name="Krawcyk A.O."/>
            <person name="De Jong A."/>
            <person name="Holsappel S."/>
            <person name="Eijlander R.T."/>
            <person name="Kuipers O.P."/>
        </authorList>
    </citation>
    <scope>NUCLEOTIDE SEQUENCE [LARGE SCALE GENOMIC DNA]</scope>
    <source>
        <strain evidence="1 2">B4099</strain>
    </source>
</reference>
<evidence type="ECO:0000313" key="2">
    <source>
        <dbReference type="Proteomes" id="UP000075304"/>
    </source>
</evidence>
<accession>A0A150K773</accession>
<dbReference type="PATRIC" id="fig|1398.25.peg.452"/>
<evidence type="ECO:0000313" key="1">
    <source>
        <dbReference type="EMBL" id="KYC65088.1"/>
    </source>
</evidence>
<sequence length="42" mass="5131">MQRFLVIIIIENNQVWLFLLAMEGLKQFLITYKKLLKFLFTL</sequence>
<gene>
    <name evidence="1" type="ORF">B4099_2211</name>
</gene>
<proteinExistence type="predicted"/>
<dbReference type="EMBL" id="LQYI01000093">
    <property type="protein sequence ID" value="KYC65088.1"/>
    <property type="molecule type" value="Genomic_DNA"/>
</dbReference>
<name>A0A150K773_HEYCO</name>
<protein>
    <submittedName>
        <fullName evidence="1">Uncharacterized protein</fullName>
    </submittedName>
</protein>
<dbReference type="AlphaFoldDB" id="A0A150K773"/>
<comment type="caution">
    <text evidence="1">The sequence shown here is derived from an EMBL/GenBank/DDBJ whole genome shotgun (WGS) entry which is preliminary data.</text>
</comment>
<organism evidence="1 2">
    <name type="scientific">Heyndrickxia coagulans</name>
    <name type="common">Weizmannia coagulans</name>
    <dbReference type="NCBI Taxonomy" id="1398"/>
    <lineage>
        <taxon>Bacteria</taxon>
        <taxon>Bacillati</taxon>
        <taxon>Bacillota</taxon>
        <taxon>Bacilli</taxon>
        <taxon>Bacillales</taxon>
        <taxon>Bacillaceae</taxon>
        <taxon>Heyndrickxia</taxon>
    </lineage>
</organism>